<dbReference type="EMBL" id="CAJVQB010002163">
    <property type="protein sequence ID" value="CAG8564595.1"/>
    <property type="molecule type" value="Genomic_DNA"/>
</dbReference>
<feature type="non-terminal residue" evidence="1">
    <location>
        <position position="1"/>
    </location>
</feature>
<organism evidence="1 2">
    <name type="scientific">Gigaspora margarita</name>
    <dbReference type="NCBI Taxonomy" id="4874"/>
    <lineage>
        <taxon>Eukaryota</taxon>
        <taxon>Fungi</taxon>
        <taxon>Fungi incertae sedis</taxon>
        <taxon>Mucoromycota</taxon>
        <taxon>Glomeromycotina</taxon>
        <taxon>Glomeromycetes</taxon>
        <taxon>Diversisporales</taxon>
        <taxon>Gigasporaceae</taxon>
        <taxon>Gigaspora</taxon>
    </lineage>
</organism>
<comment type="caution">
    <text evidence="1">The sequence shown here is derived from an EMBL/GenBank/DDBJ whole genome shotgun (WGS) entry which is preliminary data.</text>
</comment>
<evidence type="ECO:0000313" key="2">
    <source>
        <dbReference type="Proteomes" id="UP000789901"/>
    </source>
</evidence>
<sequence>GFSHARIIVEIANTQDILTWNTKCEFWMRKQHVRYVFVIDAITGVRNTNTVGYVVAVPVAITVPNFVIDLF</sequence>
<proteinExistence type="predicted"/>
<keyword evidence="2" id="KW-1185">Reference proteome</keyword>
<accession>A0ABN7UF18</accession>
<evidence type="ECO:0000313" key="1">
    <source>
        <dbReference type="EMBL" id="CAG8564595.1"/>
    </source>
</evidence>
<name>A0ABN7UF18_GIGMA</name>
<gene>
    <name evidence="1" type="ORF">GMARGA_LOCUS5185</name>
</gene>
<dbReference type="Proteomes" id="UP000789901">
    <property type="component" value="Unassembled WGS sequence"/>
</dbReference>
<protein>
    <submittedName>
        <fullName evidence="1">23738_t:CDS:1</fullName>
    </submittedName>
</protein>
<reference evidence="1 2" key="1">
    <citation type="submission" date="2021-06" db="EMBL/GenBank/DDBJ databases">
        <authorList>
            <person name="Kallberg Y."/>
            <person name="Tangrot J."/>
            <person name="Rosling A."/>
        </authorList>
    </citation>
    <scope>NUCLEOTIDE SEQUENCE [LARGE SCALE GENOMIC DNA]</scope>
    <source>
        <strain evidence="1 2">120-4 pot B 10/14</strain>
    </source>
</reference>